<evidence type="ECO:0000313" key="11">
    <source>
        <dbReference type="EMBL" id="KAJ3575559.1"/>
    </source>
</evidence>
<comment type="caution">
    <text evidence="11">The sequence shown here is derived from an EMBL/GenBank/DDBJ whole genome shotgun (WGS) entry which is preliminary data.</text>
</comment>
<dbReference type="PANTHER" id="PTHR10344:SF1">
    <property type="entry name" value="THYMIDYLATE KINASE"/>
    <property type="match status" value="1"/>
</dbReference>
<accession>A0AAD5W4R7</accession>
<dbReference type="Gene3D" id="3.40.50.300">
    <property type="entry name" value="P-loop containing nucleotide triphosphate hydrolases"/>
    <property type="match status" value="1"/>
</dbReference>
<evidence type="ECO:0000256" key="3">
    <source>
        <dbReference type="ARBA" id="ARBA00012980"/>
    </source>
</evidence>
<dbReference type="PROSITE" id="PS01331">
    <property type="entry name" value="THYMIDYLATE_KINASE"/>
    <property type="match status" value="1"/>
</dbReference>
<dbReference type="Pfam" id="PF02223">
    <property type="entry name" value="Thymidylate_kin"/>
    <property type="match status" value="1"/>
</dbReference>
<dbReference type="GO" id="GO:0006227">
    <property type="term" value="P:dUDP biosynthetic process"/>
    <property type="evidence" value="ECO:0007669"/>
    <property type="project" value="TreeGrafter"/>
</dbReference>
<evidence type="ECO:0000313" key="12">
    <source>
        <dbReference type="Proteomes" id="UP001213000"/>
    </source>
</evidence>
<evidence type="ECO:0000256" key="2">
    <source>
        <dbReference type="ARBA" id="ARBA00009776"/>
    </source>
</evidence>
<evidence type="ECO:0000256" key="4">
    <source>
        <dbReference type="ARBA" id="ARBA00017144"/>
    </source>
</evidence>
<dbReference type="InterPro" id="IPR018095">
    <property type="entry name" value="Thymidylate_kin_CS"/>
</dbReference>
<keyword evidence="12" id="KW-1185">Reference proteome</keyword>
<dbReference type="GO" id="GO:0004798">
    <property type="term" value="F:dTMP kinase activity"/>
    <property type="evidence" value="ECO:0007669"/>
    <property type="project" value="UniProtKB-EC"/>
</dbReference>
<evidence type="ECO:0000256" key="8">
    <source>
        <dbReference type="ARBA" id="ARBA00022777"/>
    </source>
</evidence>
<evidence type="ECO:0000256" key="6">
    <source>
        <dbReference type="ARBA" id="ARBA00022727"/>
    </source>
</evidence>
<keyword evidence="7" id="KW-0547">Nucleotide-binding</keyword>
<dbReference type="NCBIfam" id="TIGR00041">
    <property type="entry name" value="DTMP_kinase"/>
    <property type="match status" value="1"/>
</dbReference>
<dbReference type="HAMAP" id="MF_00165">
    <property type="entry name" value="Thymidylate_kinase"/>
    <property type="match status" value="1"/>
</dbReference>
<evidence type="ECO:0000256" key="9">
    <source>
        <dbReference type="ARBA" id="ARBA00022840"/>
    </source>
</evidence>
<dbReference type="AlphaFoldDB" id="A0AAD5W4R7"/>
<dbReference type="Proteomes" id="UP001213000">
    <property type="component" value="Unassembled WGS sequence"/>
</dbReference>
<dbReference type="GO" id="GO:0005524">
    <property type="term" value="F:ATP binding"/>
    <property type="evidence" value="ECO:0007669"/>
    <property type="project" value="UniProtKB-KW"/>
</dbReference>
<keyword evidence="6" id="KW-0545">Nucleotide biosynthesis</keyword>
<gene>
    <name evidence="11" type="ORF">NP233_g1013</name>
</gene>
<reference evidence="11" key="1">
    <citation type="submission" date="2022-07" db="EMBL/GenBank/DDBJ databases">
        <title>Genome Sequence of Leucocoprinus birnbaumii.</title>
        <authorList>
            <person name="Buettner E."/>
        </authorList>
    </citation>
    <scope>NUCLEOTIDE SEQUENCE</scope>
    <source>
        <strain evidence="11">VT141</strain>
    </source>
</reference>
<dbReference type="GO" id="GO:0006235">
    <property type="term" value="P:dTTP biosynthetic process"/>
    <property type="evidence" value="ECO:0007669"/>
    <property type="project" value="TreeGrafter"/>
</dbReference>
<keyword evidence="5" id="KW-0808">Transferase</keyword>
<evidence type="ECO:0000256" key="5">
    <source>
        <dbReference type="ARBA" id="ARBA00022679"/>
    </source>
</evidence>
<protein>
    <recommendedName>
        <fullName evidence="4">Thymidylate kinase</fullName>
        <ecNumber evidence="3">2.7.4.9</ecNumber>
    </recommendedName>
</protein>
<feature type="domain" description="Thymidylate kinase-like" evidence="10">
    <location>
        <begin position="10"/>
        <end position="178"/>
    </location>
</feature>
<dbReference type="GO" id="GO:0005829">
    <property type="term" value="C:cytosol"/>
    <property type="evidence" value="ECO:0007669"/>
    <property type="project" value="TreeGrafter"/>
</dbReference>
<dbReference type="CDD" id="cd01672">
    <property type="entry name" value="TMPK"/>
    <property type="match status" value="1"/>
</dbReference>
<dbReference type="GO" id="GO:0006233">
    <property type="term" value="P:dTDP biosynthetic process"/>
    <property type="evidence" value="ECO:0007669"/>
    <property type="project" value="InterPro"/>
</dbReference>
<dbReference type="EC" id="2.7.4.9" evidence="3"/>
<proteinExistence type="inferred from homology"/>
<evidence type="ECO:0000256" key="7">
    <source>
        <dbReference type="ARBA" id="ARBA00022741"/>
    </source>
</evidence>
<organism evidence="11 12">
    <name type="scientific">Leucocoprinus birnbaumii</name>
    <dbReference type="NCBI Taxonomy" id="56174"/>
    <lineage>
        <taxon>Eukaryota</taxon>
        <taxon>Fungi</taxon>
        <taxon>Dikarya</taxon>
        <taxon>Basidiomycota</taxon>
        <taxon>Agaricomycotina</taxon>
        <taxon>Agaricomycetes</taxon>
        <taxon>Agaricomycetidae</taxon>
        <taxon>Agaricales</taxon>
        <taxon>Agaricineae</taxon>
        <taxon>Agaricaceae</taxon>
        <taxon>Leucocoprinus</taxon>
    </lineage>
</organism>
<dbReference type="InterPro" id="IPR027417">
    <property type="entry name" value="P-loop_NTPase"/>
</dbReference>
<evidence type="ECO:0000256" key="1">
    <source>
        <dbReference type="ARBA" id="ARBA00004992"/>
    </source>
</evidence>
<dbReference type="InterPro" id="IPR039430">
    <property type="entry name" value="Thymidylate_kin-like_dom"/>
</dbReference>
<dbReference type="PANTHER" id="PTHR10344">
    <property type="entry name" value="THYMIDYLATE KINASE"/>
    <property type="match status" value="1"/>
</dbReference>
<sequence>MPKRAPFIVIEGLDRSGKTTQTSLLHSRLESTSISTKLLKFPDRTTAIGKMIDSYLRSQSELDDHAIHLLFSANRWELASTITNLLTSGTLVLCDRYAFSGIAFSAAKPSLQNTFPSTQNDALPWCRAPDVSLPAPDLTIFLDITPDQAKLRGGYGEERYEKEEMQKRVREVFQRLGAEMSASGNDINDDGTKKWVVVDAGRERETVADELWHLVEPLTKGIDGDIGKLWEDKLIS</sequence>
<comment type="similarity">
    <text evidence="2">Belongs to the thymidylate kinase family.</text>
</comment>
<dbReference type="SUPFAM" id="SSF52540">
    <property type="entry name" value="P-loop containing nucleoside triphosphate hydrolases"/>
    <property type="match status" value="1"/>
</dbReference>
<name>A0AAD5W4R7_9AGAR</name>
<dbReference type="GO" id="GO:0005634">
    <property type="term" value="C:nucleus"/>
    <property type="evidence" value="ECO:0007669"/>
    <property type="project" value="TreeGrafter"/>
</dbReference>
<dbReference type="InterPro" id="IPR018094">
    <property type="entry name" value="Thymidylate_kinase"/>
</dbReference>
<dbReference type="GO" id="GO:0004550">
    <property type="term" value="F:nucleoside diphosphate kinase activity"/>
    <property type="evidence" value="ECO:0007669"/>
    <property type="project" value="TreeGrafter"/>
</dbReference>
<evidence type="ECO:0000259" key="10">
    <source>
        <dbReference type="Pfam" id="PF02223"/>
    </source>
</evidence>
<keyword evidence="8" id="KW-0418">Kinase</keyword>
<comment type="pathway">
    <text evidence="1">Pyrimidine metabolism; dTTP biosynthesis.</text>
</comment>
<dbReference type="FunFam" id="3.40.50.300:FF:000679">
    <property type="entry name" value="Thymidylate kinase"/>
    <property type="match status" value="1"/>
</dbReference>
<keyword evidence="9" id="KW-0067">ATP-binding</keyword>
<dbReference type="EMBL" id="JANIEX010000033">
    <property type="protein sequence ID" value="KAJ3575559.1"/>
    <property type="molecule type" value="Genomic_DNA"/>
</dbReference>